<sequence>MTSLPIHILPAGISYEFVNKVPVNKYLENLKTGFKAVGLLGNQEEILLYEDLTNWERGGAETYIAQGRLQTSLAQNIHFIAKAYVGMSPIREKVVEWTRRRQFLAENGICFPKLYGVYKGTIYEEYISHSVDEDRDVLSDELKLQVARIAGIVDSLGFTSLNFLGDIRFSIRSAQVYYVDFGFDLGEANSDMHSNLAFQQLKNAFSHDGKYESMVEAYEEVRLVKSTEKKMKAHSEL</sequence>
<dbReference type="AlphaFoldDB" id="A0A0F9EZX8"/>
<evidence type="ECO:0000313" key="1">
    <source>
        <dbReference type="EMBL" id="KKL79634.1"/>
    </source>
</evidence>
<comment type="caution">
    <text evidence="1">The sequence shown here is derived from an EMBL/GenBank/DDBJ whole genome shotgun (WGS) entry which is preliminary data.</text>
</comment>
<gene>
    <name evidence="1" type="ORF">LCGC14_2012850</name>
</gene>
<evidence type="ECO:0008006" key="2">
    <source>
        <dbReference type="Google" id="ProtNLM"/>
    </source>
</evidence>
<accession>A0A0F9EZX8</accession>
<reference evidence="1" key="1">
    <citation type="journal article" date="2015" name="Nature">
        <title>Complex archaea that bridge the gap between prokaryotes and eukaryotes.</title>
        <authorList>
            <person name="Spang A."/>
            <person name="Saw J.H."/>
            <person name="Jorgensen S.L."/>
            <person name="Zaremba-Niedzwiedzka K."/>
            <person name="Martijn J."/>
            <person name="Lind A.E."/>
            <person name="van Eijk R."/>
            <person name="Schleper C."/>
            <person name="Guy L."/>
            <person name="Ettema T.J."/>
        </authorList>
    </citation>
    <scope>NUCLEOTIDE SEQUENCE</scope>
</reference>
<name>A0A0F9EZX8_9ZZZZ</name>
<protein>
    <recommendedName>
        <fullName evidence="2">Aminoglycoside phosphotransferase domain-containing protein</fullName>
    </recommendedName>
</protein>
<organism evidence="1">
    <name type="scientific">marine sediment metagenome</name>
    <dbReference type="NCBI Taxonomy" id="412755"/>
    <lineage>
        <taxon>unclassified sequences</taxon>
        <taxon>metagenomes</taxon>
        <taxon>ecological metagenomes</taxon>
    </lineage>
</organism>
<proteinExistence type="predicted"/>
<dbReference type="EMBL" id="LAZR01023110">
    <property type="protein sequence ID" value="KKL79634.1"/>
    <property type="molecule type" value="Genomic_DNA"/>
</dbReference>